<accession>A0ABM1QLD9</accession>
<name>A0ABM1QLD9_CAMSA</name>
<sequence length="122" mass="14020">MKITKDIGTLLPDSTQYKKFVGKLMYLQITIPDIYFVVNKLCQYSHDPRDTHLLAVHEVLRYLKGTVGQGFFYPADNKFDLRAFSDANWGTCTDDSSDNTTVLHIANNSVFYERSKLVDLDF</sequence>
<dbReference type="InterPro" id="IPR043502">
    <property type="entry name" value="DNA/RNA_pol_sf"/>
</dbReference>
<dbReference type="Proteomes" id="UP000694864">
    <property type="component" value="Chromosome 11"/>
</dbReference>
<evidence type="ECO:0000313" key="1">
    <source>
        <dbReference type="Proteomes" id="UP000694864"/>
    </source>
</evidence>
<reference evidence="1" key="1">
    <citation type="journal article" date="2014" name="Nat. Commun.">
        <title>The emerging biofuel crop Camelina sativa retains a highly undifferentiated hexaploid genome structure.</title>
        <authorList>
            <person name="Kagale S."/>
            <person name="Koh C."/>
            <person name="Nixon J."/>
            <person name="Bollina V."/>
            <person name="Clarke W.E."/>
            <person name="Tuteja R."/>
            <person name="Spillane C."/>
            <person name="Robinson S.J."/>
            <person name="Links M.G."/>
            <person name="Clarke C."/>
            <person name="Higgins E.E."/>
            <person name="Huebert T."/>
            <person name="Sharpe A.G."/>
            <person name="Parkin I.A."/>
        </authorList>
    </citation>
    <scope>NUCLEOTIDE SEQUENCE [LARGE SCALE GENOMIC DNA]</scope>
    <source>
        <strain evidence="1">cv. DH55</strain>
    </source>
</reference>
<dbReference type="RefSeq" id="XP_019087577.1">
    <property type="nucleotide sequence ID" value="XM_019232032.1"/>
</dbReference>
<dbReference type="PANTHER" id="PTHR11439">
    <property type="entry name" value="GAG-POL-RELATED RETROTRANSPOSON"/>
    <property type="match status" value="1"/>
</dbReference>
<dbReference type="SUPFAM" id="SSF56672">
    <property type="entry name" value="DNA/RNA polymerases"/>
    <property type="match status" value="1"/>
</dbReference>
<evidence type="ECO:0000313" key="2">
    <source>
        <dbReference type="RefSeq" id="XP_019087577.1"/>
    </source>
</evidence>
<protein>
    <submittedName>
        <fullName evidence="2">Uncharacterized protein LOC109127397</fullName>
    </submittedName>
</protein>
<dbReference type="PANTHER" id="PTHR11439:SF470">
    <property type="entry name" value="CYSTEINE-RICH RLK (RECEPTOR-LIKE PROTEIN KINASE) 8"/>
    <property type="match status" value="1"/>
</dbReference>
<proteinExistence type="predicted"/>
<gene>
    <name evidence="2" type="primary">LOC109127397</name>
</gene>
<dbReference type="GeneID" id="109127397"/>
<reference evidence="2" key="2">
    <citation type="submission" date="2025-08" db="UniProtKB">
        <authorList>
            <consortium name="RefSeq"/>
        </authorList>
    </citation>
    <scope>IDENTIFICATION</scope>
    <source>
        <tissue evidence="2">Leaf</tissue>
    </source>
</reference>
<organism evidence="1 2">
    <name type="scientific">Camelina sativa</name>
    <name type="common">False flax</name>
    <name type="synonym">Myagrum sativum</name>
    <dbReference type="NCBI Taxonomy" id="90675"/>
    <lineage>
        <taxon>Eukaryota</taxon>
        <taxon>Viridiplantae</taxon>
        <taxon>Streptophyta</taxon>
        <taxon>Embryophyta</taxon>
        <taxon>Tracheophyta</taxon>
        <taxon>Spermatophyta</taxon>
        <taxon>Magnoliopsida</taxon>
        <taxon>eudicotyledons</taxon>
        <taxon>Gunneridae</taxon>
        <taxon>Pentapetalae</taxon>
        <taxon>rosids</taxon>
        <taxon>malvids</taxon>
        <taxon>Brassicales</taxon>
        <taxon>Brassicaceae</taxon>
        <taxon>Camelineae</taxon>
        <taxon>Camelina</taxon>
    </lineage>
</organism>
<keyword evidence="1" id="KW-1185">Reference proteome</keyword>